<protein>
    <submittedName>
        <fullName evidence="2">Uncharacterized protein</fullName>
    </submittedName>
</protein>
<feature type="transmembrane region" description="Helical" evidence="1">
    <location>
        <begin position="33"/>
        <end position="56"/>
    </location>
</feature>
<dbReference type="RefSeq" id="YP_007674244.1">
    <property type="nucleotide sequence ID" value="NC_020849.1"/>
</dbReference>
<gene>
    <name evidence="2" type="ORF">PYDG_00034</name>
</gene>
<evidence type="ECO:0000313" key="3">
    <source>
        <dbReference type="Proteomes" id="UP000204048"/>
    </source>
</evidence>
<accession>M4SRY4</accession>
<dbReference type="KEGG" id="vg:15010777"/>
<organism evidence="2 3">
    <name type="scientific">Pseudoalteromonas phage pYD6-A</name>
    <dbReference type="NCBI Taxonomy" id="754052"/>
    <lineage>
        <taxon>Viruses</taxon>
        <taxon>Duplodnaviria</taxon>
        <taxon>Heunggongvirae</taxon>
        <taxon>Uroviricota</taxon>
        <taxon>Caudoviricetes</taxon>
        <taxon>Schitoviridae</taxon>
        <taxon>Fuhrmanvirinae</taxon>
        <taxon>Matsuvirus</taxon>
        <taxon>Matsuvirus pYD6A</taxon>
    </lineage>
</organism>
<dbReference type="EMBL" id="JF974296">
    <property type="protein sequence ID" value="AGH57566.1"/>
    <property type="molecule type" value="Genomic_DNA"/>
</dbReference>
<dbReference type="OrthoDB" id="39336at10239"/>
<dbReference type="Proteomes" id="UP000204048">
    <property type="component" value="Segment"/>
</dbReference>
<dbReference type="GeneID" id="15010777"/>
<feature type="transmembrane region" description="Helical" evidence="1">
    <location>
        <begin position="7"/>
        <end position="27"/>
    </location>
</feature>
<proteinExistence type="predicted"/>
<evidence type="ECO:0000313" key="2">
    <source>
        <dbReference type="EMBL" id="AGH57566.1"/>
    </source>
</evidence>
<evidence type="ECO:0000256" key="1">
    <source>
        <dbReference type="SAM" id="Phobius"/>
    </source>
</evidence>
<reference evidence="2 3" key="1">
    <citation type="submission" date="2010-11" db="EMBL/GenBank/DDBJ databases">
        <title>The Genome Sequence of Pseudoalteromonas phage pYD6-A.</title>
        <authorList>
            <consortium name="The Broad Institute Genome Sequencing Platform"/>
            <person name="Henn M.R."/>
            <person name="Wolf A."/>
            <person name="Jost G."/>
            <person name="Levin J."/>
            <person name="Malboeuf C."/>
            <person name="Casali M."/>
            <person name="Russ C."/>
            <person name="Lennon N."/>
            <person name="Chapman S.B."/>
            <person name="Erlich R."/>
            <person name="Young S.K."/>
            <person name="Yandava C."/>
            <person name="Zeng Q."/>
            <person name="Alvarado L."/>
            <person name="Anderson S."/>
            <person name="Berlin A."/>
            <person name="Chen Z."/>
            <person name="Freedman E."/>
            <person name="Gellesch M."/>
            <person name="Goldberg J."/>
            <person name="Green L."/>
            <person name="Griggs A."/>
            <person name="Gujja S."/>
            <person name="Heilman E.R."/>
            <person name="Heiman D."/>
            <person name="Hollinger A."/>
            <person name="Howarth C."/>
            <person name="Larson L."/>
            <person name="Mehta T."/>
            <person name="Pearson M."/>
            <person name="Roberts A."/>
            <person name="Ryan E."/>
            <person name="Saif S."/>
            <person name="Shea T."/>
            <person name="Shenoy N."/>
            <person name="Sisk P."/>
            <person name="Stolte C."/>
            <person name="Sykes S."/>
            <person name="White J."/>
            <person name="Haas B."/>
            <person name="Nusbaum C."/>
            <person name="Birren B."/>
        </authorList>
    </citation>
    <scope>NUCLEOTIDE SEQUENCE [LARGE SCALE GENOMIC DNA]</scope>
    <source>
        <strain evidence="3">pYD6-A</strain>
    </source>
</reference>
<keyword evidence="1" id="KW-1133">Transmembrane helix</keyword>
<name>M4SRY4_9CAUD</name>
<keyword evidence="1" id="KW-0472">Membrane</keyword>
<keyword evidence="3" id="KW-1185">Reference proteome</keyword>
<sequence length="117" mass="13145">MDKRNKALLTNILIDIGFLYPLMYFAIIAESTLAIFLIAALNLVFGITAIVTACVLKLYYKESVNKGTYNMNAFHWVYMLSSTTVELGIFIYMGWIGMAAMWAIALGSAIYYLFKGD</sequence>
<feature type="transmembrane region" description="Helical" evidence="1">
    <location>
        <begin position="89"/>
        <end position="114"/>
    </location>
</feature>
<keyword evidence="1" id="KW-0812">Transmembrane</keyword>